<dbReference type="RefSeq" id="WP_344937593.1">
    <property type="nucleotide sequence ID" value="NZ_BAABDM010000007.1"/>
</dbReference>
<reference evidence="3" key="1">
    <citation type="journal article" date="2019" name="Int. J. Syst. Evol. Microbiol.">
        <title>The Global Catalogue of Microorganisms (GCM) 10K type strain sequencing project: providing services to taxonomists for standard genome sequencing and annotation.</title>
        <authorList>
            <consortium name="The Broad Institute Genomics Platform"/>
            <consortium name="The Broad Institute Genome Sequencing Center for Infectious Disease"/>
            <person name="Wu L."/>
            <person name="Ma J."/>
        </authorList>
    </citation>
    <scope>NUCLEOTIDE SEQUENCE [LARGE SCALE GENOMIC DNA]</scope>
    <source>
        <strain evidence="3">JCM 17304</strain>
    </source>
</reference>
<organism evidence="2 3">
    <name type="scientific">Zhongshania borealis</name>
    <dbReference type="NCBI Taxonomy" id="889488"/>
    <lineage>
        <taxon>Bacteria</taxon>
        <taxon>Pseudomonadati</taxon>
        <taxon>Pseudomonadota</taxon>
        <taxon>Gammaproteobacteria</taxon>
        <taxon>Cellvibrionales</taxon>
        <taxon>Spongiibacteraceae</taxon>
        <taxon>Zhongshania</taxon>
    </lineage>
</organism>
<protein>
    <recommendedName>
        <fullName evidence="1">ABC-three component systems C-terminal domain-containing protein</fullName>
    </recommendedName>
</protein>
<name>A0ABP7X1K7_9GAMM</name>
<dbReference type="InterPro" id="IPR046870">
    <property type="entry name" value="ABC-3C_CTD3"/>
</dbReference>
<evidence type="ECO:0000259" key="1">
    <source>
        <dbReference type="Pfam" id="PF20395"/>
    </source>
</evidence>
<sequence length="597" mass="66178">MTTDNNNSIKCIQKEISGNWLTNGHLEACILKLSPPAETEWQNDNNRTENVSIITQLLKPLEGSDQSLLAQEFPDKPALVLTPELAFGSPDFESLDTIVKQYNQNLILICGFGVTSGGTLNTLAEKPGVEGAWNASPNPHKKYNGGWVWIKDGNSTQCYIFLKNYLEQNTEITGENIVTGDYILRLDGNDVIVFPLVCADLISKEDNNPSSRIVKSLNKNSSTNKRVLVTGSLLNIKSESDHWKTAIGDLLESSKSSKVRLLLSNCINPSPVKDEEIDKWRCLSGVFQHREGCKPPPKPLPYVRYVNGEKFSGFVLRNSEIGAVFGKLQWTNNSSEGKQAFSECQQHIWNGSEFYPCDGICAADELYRFIVRNKGSMLHSKINSNEASRTLADSELDKLLTELSPTSNSLLRSVAGKLFQKCLKGIKQEVQFCPDQLYSRSENLDCAITTLSLIQHAIEAELMPEGKELGYGQLLSDNEEHEILIWDSSEHTANQLYSLVKEGIVKDGGSARPLMIVGRGNGGGSFPDEGRMHSNWLADISNAPPLNADVDKDICEANDRVVFWKNQGKVDDVLASAALREDLLKSLREEIIVPEDL</sequence>
<proteinExistence type="predicted"/>
<evidence type="ECO:0000313" key="2">
    <source>
        <dbReference type="EMBL" id="GAA4102278.1"/>
    </source>
</evidence>
<evidence type="ECO:0000313" key="3">
    <source>
        <dbReference type="Proteomes" id="UP001500392"/>
    </source>
</evidence>
<accession>A0ABP7X1K7</accession>
<dbReference type="EMBL" id="BAABDM010000007">
    <property type="protein sequence ID" value="GAA4102278.1"/>
    <property type="molecule type" value="Genomic_DNA"/>
</dbReference>
<keyword evidence="3" id="KW-1185">Reference proteome</keyword>
<dbReference type="Proteomes" id="UP001500392">
    <property type="component" value="Unassembled WGS sequence"/>
</dbReference>
<dbReference type="Pfam" id="PF20395">
    <property type="entry name" value="CTD3"/>
    <property type="match status" value="1"/>
</dbReference>
<gene>
    <name evidence="2" type="ORF">GCM10022414_30010</name>
</gene>
<feature type="domain" description="ABC-three component systems C-terminal" evidence="1">
    <location>
        <begin position="415"/>
        <end position="545"/>
    </location>
</feature>
<comment type="caution">
    <text evidence="2">The sequence shown here is derived from an EMBL/GenBank/DDBJ whole genome shotgun (WGS) entry which is preliminary data.</text>
</comment>